<protein>
    <submittedName>
        <fullName evidence="1">Uncharacterized protein</fullName>
    </submittedName>
</protein>
<accession>A0AA42CA56</accession>
<sequence>MEHNFQYQKIKGNIAETIIKGLFIDSGYNVFDYGMEKILPSILEKMKGLGDAIASEIRNMPDFVVQHAATGRLDYVEVKYRKDGCFKLAKPEVFPYKNAWFIIVSKTDIQCISYADLLVEKELTSQSNRTLENCANFDLKPEMVTKYRQYCKNFYKGVF</sequence>
<evidence type="ECO:0000313" key="2">
    <source>
        <dbReference type="Proteomes" id="UP001163821"/>
    </source>
</evidence>
<reference evidence="1" key="1">
    <citation type="submission" date="2022-10" db="EMBL/GenBank/DDBJ databases">
        <title>Gaoshiqiia sediminis gen. nov., sp. nov., isolated from coastal sediment.</title>
        <authorList>
            <person name="Yu W.X."/>
            <person name="Mu D.S."/>
            <person name="Du J.Z."/>
            <person name="Liang Y.Q."/>
        </authorList>
    </citation>
    <scope>NUCLEOTIDE SEQUENCE</scope>
    <source>
        <strain evidence="1">A06</strain>
    </source>
</reference>
<dbReference type="EMBL" id="JAPAAF010000015">
    <property type="protein sequence ID" value="MCW0483317.1"/>
    <property type="molecule type" value="Genomic_DNA"/>
</dbReference>
<organism evidence="1 2">
    <name type="scientific">Gaoshiqia sediminis</name>
    <dbReference type="NCBI Taxonomy" id="2986998"/>
    <lineage>
        <taxon>Bacteria</taxon>
        <taxon>Pseudomonadati</taxon>
        <taxon>Bacteroidota</taxon>
        <taxon>Bacteroidia</taxon>
        <taxon>Marinilabiliales</taxon>
        <taxon>Prolixibacteraceae</taxon>
        <taxon>Gaoshiqia</taxon>
    </lineage>
</organism>
<comment type="caution">
    <text evidence="1">The sequence shown here is derived from an EMBL/GenBank/DDBJ whole genome shotgun (WGS) entry which is preliminary data.</text>
</comment>
<keyword evidence="2" id="KW-1185">Reference proteome</keyword>
<dbReference type="Proteomes" id="UP001163821">
    <property type="component" value="Unassembled WGS sequence"/>
</dbReference>
<name>A0AA42CA56_9BACT</name>
<evidence type="ECO:0000313" key="1">
    <source>
        <dbReference type="EMBL" id="MCW0483317.1"/>
    </source>
</evidence>
<dbReference type="AlphaFoldDB" id="A0AA42CA56"/>
<proteinExistence type="predicted"/>
<gene>
    <name evidence="1" type="ORF">N2K84_11290</name>
</gene>
<dbReference type="RefSeq" id="WP_282591919.1">
    <property type="nucleotide sequence ID" value="NZ_JAPAAF010000015.1"/>
</dbReference>